<proteinExistence type="predicted"/>
<feature type="domain" description="DUF559" evidence="1">
    <location>
        <begin position="7"/>
        <end position="113"/>
    </location>
</feature>
<keyword evidence="2" id="KW-0540">Nuclease</keyword>
<dbReference type="GO" id="GO:0004519">
    <property type="term" value="F:endonuclease activity"/>
    <property type="evidence" value="ECO:0007669"/>
    <property type="project" value="UniProtKB-KW"/>
</dbReference>
<dbReference type="Gene3D" id="3.40.960.10">
    <property type="entry name" value="VSR Endonuclease"/>
    <property type="match status" value="1"/>
</dbReference>
<sequence length="140" mass="15342">MQDHSSKALQRARKLRSTMSLPEVLLWNRLRGNPMGVKFRKQHPLGDYVIDFFRASKRIAVEIDGIAHDRGNRPMRDSSRDAWLRRQGVEVLRIPAAEVLRDVAAVADAVVRYCADPPPPSAAGAAATSPRGGGFLGVTG</sequence>
<keyword evidence="2" id="KW-0378">Hydrolase</keyword>
<dbReference type="SUPFAM" id="SSF52980">
    <property type="entry name" value="Restriction endonuclease-like"/>
    <property type="match status" value="1"/>
</dbReference>
<dbReference type="Pfam" id="PF04480">
    <property type="entry name" value="DUF559"/>
    <property type="match status" value="1"/>
</dbReference>
<dbReference type="InterPro" id="IPR047216">
    <property type="entry name" value="Endonuclease_DUF559_bact"/>
</dbReference>
<organism evidence="2 3">
    <name type="scientific">Qipengyuania benthica</name>
    <dbReference type="NCBI Taxonomy" id="3067651"/>
    <lineage>
        <taxon>Bacteria</taxon>
        <taxon>Pseudomonadati</taxon>
        <taxon>Pseudomonadota</taxon>
        <taxon>Alphaproteobacteria</taxon>
        <taxon>Sphingomonadales</taxon>
        <taxon>Erythrobacteraceae</taxon>
        <taxon>Qipengyuania</taxon>
    </lineage>
</organism>
<dbReference type="EMBL" id="JAVAIL010000001">
    <property type="protein sequence ID" value="MDP4538988.1"/>
    <property type="molecule type" value="Genomic_DNA"/>
</dbReference>
<name>A0ABT9H6Y5_9SPHN</name>
<accession>A0ABT9H6Y5</accession>
<gene>
    <name evidence="2" type="ORF">Q9K01_05040</name>
</gene>
<dbReference type="PANTHER" id="PTHR38590">
    <property type="entry name" value="BLL0828 PROTEIN"/>
    <property type="match status" value="1"/>
</dbReference>
<evidence type="ECO:0000313" key="2">
    <source>
        <dbReference type="EMBL" id="MDP4538988.1"/>
    </source>
</evidence>
<dbReference type="InterPro" id="IPR007569">
    <property type="entry name" value="DUF559"/>
</dbReference>
<protein>
    <submittedName>
        <fullName evidence="2">Endonuclease domain-containing protein</fullName>
    </submittedName>
</protein>
<evidence type="ECO:0000259" key="1">
    <source>
        <dbReference type="Pfam" id="PF04480"/>
    </source>
</evidence>
<evidence type="ECO:0000313" key="3">
    <source>
        <dbReference type="Proteomes" id="UP001235664"/>
    </source>
</evidence>
<dbReference type="PANTHER" id="PTHR38590:SF1">
    <property type="entry name" value="BLL0828 PROTEIN"/>
    <property type="match status" value="1"/>
</dbReference>
<dbReference type="CDD" id="cd01038">
    <property type="entry name" value="Endonuclease_DUF559"/>
    <property type="match status" value="1"/>
</dbReference>
<comment type="caution">
    <text evidence="2">The sequence shown here is derived from an EMBL/GenBank/DDBJ whole genome shotgun (WGS) entry which is preliminary data.</text>
</comment>
<reference evidence="2 3" key="1">
    <citation type="submission" date="2023-08" db="EMBL/GenBank/DDBJ databases">
        <title>genomic of DY56.</title>
        <authorList>
            <person name="Wang Y."/>
        </authorList>
    </citation>
    <scope>NUCLEOTIDE SEQUENCE [LARGE SCALE GENOMIC DNA]</scope>
    <source>
        <strain evidence="2 3">DY56-A-20</strain>
    </source>
</reference>
<keyword evidence="3" id="KW-1185">Reference proteome</keyword>
<keyword evidence="2" id="KW-0255">Endonuclease</keyword>
<dbReference type="Proteomes" id="UP001235664">
    <property type="component" value="Unassembled WGS sequence"/>
</dbReference>
<dbReference type="InterPro" id="IPR011335">
    <property type="entry name" value="Restrct_endonuc-II-like"/>
</dbReference>